<keyword evidence="3" id="KW-1185">Reference proteome</keyword>
<dbReference type="PROSITE" id="PS50041">
    <property type="entry name" value="C_TYPE_LECTIN_2"/>
    <property type="match status" value="1"/>
</dbReference>
<protein>
    <recommendedName>
        <fullName evidence="1">C-type lectin domain-containing protein</fullName>
    </recommendedName>
</protein>
<dbReference type="Pfam" id="PF00059">
    <property type="entry name" value="Lectin_C"/>
    <property type="match status" value="1"/>
</dbReference>
<organism evidence="2 3">
    <name type="scientific">Plakobranchus ocellatus</name>
    <dbReference type="NCBI Taxonomy" id="259542"/>
    <lineage>
        <taxon>Eukaryota</taxon>
        <taxon>Metazoa</taxon>
        <taxon>Spiralia</taxon>
        <taxon>Lophotrochozoa</taxon>
        <taxon>Mollusca</taxon>
        <taxon>Gastropoda</taxon>
        <taxon>Heterobranchia</taxon>
        <taxon>Euthyneura</taxon>
        <taxon>Panpulmonata</taxon>
        <taxon>Sacoglossa</taxon>
        <taxon>Placobranchoidea</taxon>
        <taxon>Plakobranchidae</taxon>
        <taxon>Plakobranchus</taxon>
    </lineage>
</organism>
<evidence type="ECO:0000259" key="1">
    <source>
        <dbReference type="PROSITE" id="PS50041"/>
    </source>
</evidence>
<dbReference type="InterPro" id="IPR016186">
    <property type="entry name" value="C-type_lectin-like/link_sf"/>
</dbReference>
<gene>
    <name evidence="2" type="ORF">PoB_003870000</name>
</gene>
<reference evidence="2 3" key="1">
    <citation type="journal article" date="2021" name="Elife">
        <title>Chloroplast acquisition without the gene transfer in kleptoplastic sea slugs, Plakobranchus ocellatus.</title>
        <authorList>
            <person name="Maeda T."/>
            <person name="Takahashi S."/>
            <person name="Yoshida T."/>
            <person name="Shimamura S."/>
            <person name="Takaki Y."/>
            <person name="Nagai Y."/>
            <person name="Toyoda A."/>
            <person name="Suzuki Y."/>
            <person name="Arimoto A."/>
            <person name="Ishii H."/>
            <person name="Satoh N."/>
            <person name="Nishiyama T."/>
            <person name="Hasebe M."/>
            <person name="Maruyama T."/>
            <person name="Minagawa J."/>
            <person name="Obokata J."/>
            <person name="Shigenobu S."/>
        </authorList>
    </citation>
    <scope>NUCLEOTIDE SEQUENCE [LARGE SCALE GENOMIC DNA]</scope>
</reference>
<name>A0AAV4AZE5_9GAST</name>
<evidence type="ECO:0000313" key="3">
    <source>
        <dbReference type="Proteomes" id="UP000735302"/>
    </source>
</evidence>
<sequence length="107" mass="12550">MPKTEKINQFLVDTLTKNNIEEEVFIGLDDLEKEHVFKWKDGTRLIRPKFYNNFGYGVGIYREQGATGGHCVSLDPDVNVWKDVECRRNLWQMLRGFKARGSFVCEY</sequence>
<comment type="caution">
    <text evidence="2">The sequence shown here is derived from an EMBL/GenBank/DDBJ whole genome shotgun (WGS) entry which is preliminary data.</text>
</comment>
<evidence type="ECO:0000313" key="2">
    <source>
        <dbReference type="EMBL" id="GFO12195.1"/>
    </source>
</evidence>
<dbReference type="Gene3D" id="3.10.100.10">
    <property type="entry name" value="Mannose-Binding Protein A, subunit A"/>
    <property type="match status" value="1"/>
</dbReference>
<dbReference type="Proteomes" id="UP000735302">
    <property type="component" value="Unassembled WGS sequence"/>
</dbReference>
<proteinExistence type="predicted"/>
<dbReference type="InterPro" id="IPR050801">
    <property type="entry name" value="Ca-Dep_Lectins_ImmuneDev"/>
</dbReference>
<dbReference type="EMBL" id="BLXT01004371">
    <property type="protein sequence ID" value="GFO12195.1"/>
    <property type="molecule type" value="Genomic_DNA"/>
</dbReference>
<accession>A0AAV4AZE5</accession>
<dbReference type="SUPFAM" id="SSF56436">
    <property type="entry name" value="C-type lectin-like"/>
    <property type="match status" value="1"/>
</dbReference>
<dbReference type="PANTHER" id="PTHR22801:SF63">
    <property type="entry name" value="C-TYPE LECTIN DOMAIN-CONTAINING PROTEIN"/>
    <property type="match status" value="1"/>
</dbReference>
<feature type="domain" description="C-type lectin" evidence="1">
    <location>
        <begin position="8"/>
        <end position="95"/>
    </location>
</feature>
<dbReference type="InterPro" id="IPR001304">
    <property type="entry name" value="C-type_lectin-like"/>
</dbReference>
<dbReference type="AlphaFoldDB" id="A0AAV4AZE5"/>
<dbReference type="InterPro" id="IPR016187">
    <property type="entry name" value="CTDL_fold"/>
</dbReference>
<dbReference type="PANTHER" id="PTHR22801">
    <property type="entry name" value="LITHOSTATHINE"/>
    <property type="match status" value="1"/>
</dbReference>